<evidence type="ECO:0000313" key="15">
    <source>
        <dbReference type="Proteomes" id="UP000564466"/>
    </source>
</evidence>
<keyword evidence="4 10" id="KW-0067">ATP-binding</keyword>
<keyword evidence="3 10" id="KW-0547">Nucleotide-binding</keyword>
<dbReference type="Gene3D" id="1.10.10.820">
    <property type="match status" value="1"/>
</dbReference>
<evidence type="ECO:0000256" key="3">
    <source>
        <dbReference type="ARBA" id="ARBA00022741"/>
    </source>
</evidence>
<keyword evidence="8 10" id="KW-0505">Motor protein</keyword>
<name>A0A7L0ZJ93_9PASS</name>
<keyword evidence="7 10" id="KW-0518">Myosin</keyword>
<dbReference type="CDD" id="cd14920">
    <property type="entry name" value="MYSc_Myh10"/>
    <property type="match status" value="1"/>
</dbReference>
<comment type="similarity">
    <text evidence="1 10">Belongs to the TRAFAC class myosin-kinesin ATPase superfamily. Myosin family.</text>
</comment>
<dbReference type="GO" id="GO:0097435">
    <property type="term" value="P:supramolecular fiber organization"/>
    <property type="evidence" value="ECO:0007669"/>
    <property type="project" value="UniProtKB-ARBA"/>
</dbReference>
<gene>
    <name evidence="14" type="primary">Myh10</name>
    <name evidence="14" type="ORF">OXYCRI_R13056</name>
</gene>
<dbReference type="SMART" id="SM00015">
    <property type="entry name" value="IQ"/>
    <property type="match status" value="1"/>
</dbReference>
<evidence type="ECO:0000256" key="5">
    <source>
        <dbReference type="ARBA" id="ARBA00022860"/>
    </source>
</evidence>
<dbReference type="FunFam" id="1.20.5.340:FF:000009">
    <property type="entry name" value="myosin-11 isoform X2"/>
    <property type="match status" value="1"/>
</dbReference>
<dbReference type="Pfam" id="PF00063">
    <property type="entry name" value="Myosin_head"/>
    <property type="match status" value="1"/>
</dbReference>
<evidence type="ECO:0000256" key="11">
    <source>
        <dbReference type="SAM" id="MobiDB-lite"/>
    </source>
</evidence>
<evidence type="ECO:0000256" key="2">
    <source>
        <dbReference type="ARBA" id="ARBA00022481"/>
    </source>
</evidence>
<feature type="domain" description="Myosin N-terminal SH3-like" evidence="13">
    <location>
        <begin position="31"/>
        <end position="81"/>
    </location>
</feature>
<dbReference type="FunFam" id="1.20.120.720:FF:000002">
    <property type="entry name" value="Myosin heavy chain 10"/>
    <property type="match status" value="1"/>
</dbReference>
<feature type="region of interest" description="Disordered" evidence="11">
    <location>
        <begin position="1126"/>
        <end position="1162"/>
    </location>
</feature>
<dbReference type="PROSITE" id="PS50096">
    <property type="entry name" value="IQ"/>
    <property type="match status" value="1"/>
</dbReference>
<dbReference type="FunFam" id="1.10.10.820:FF:000002">
    <property type="entry name" value="Myosin heavy chain 10"/>
    <property type="match status" value="1"/>
</dbReference>
<feature type="region of interest" description="Disordered" evidence="11">
    <location>
        <begin position="1874"/>
        <end position="1976"/>
    </location>
</feature>
<dbReference type="FunFam" id="1.20.5.340:FF:000017">
    <property type="entry name" value="myosin-10 isoform X2"/>
    <property type="match status" value="1"/>
</dbReference>
<dbReference type="GO" id="GO:0005524">
    <property type="term" value="F:ATP binding"/>
    <property type="evidence" value="ECO:0007669"/>
    <property type="project" value="UniProtKB-UniRule"/>
</dbReference>
<evidence type="ECO:0000313" key="14">
    <source>
        <dbReference type="EMBL" id="NXM28410.1"/>
    </source>
</evidence>
<dbReference type="Pfam" id="PF00612">
    <property type="entry name" value="IQ"/>
    <property type="match status" value="1"/>
</dbReference>
<dbReference type="FunFam" id="1.20.5.340:FF:000007">
    <property type="entry name" value="Myosin heavy chain, non-muscle"/>
    <property type="match status" value="1"/>
</dbReference>
<dbReference type="InterPro" id="IPR027417">
    <property type="entry name" value="P-loop_NTPase"/>
</dbReference>
<dbReference type="PROSITE" id="PS51456">
    <property type="entry name" value="MYOSIN_MOTOR"/>
    <property type="match status" value="1"/>
</dbReference>
<dbReference type="Pfam" id="PF02736">
    <property type="entry name" value="Myosin_N"/>
    <property type="match status" value="1"/>
</dbReference>
<dbReference type="PANTHER" id="PTHR45615">
    <property type="entry name" value="MYOSIN HEAVY CHAIN, NON-MUSCLE"/>
    <property type="match status" value="1"/>
</dbReference>
<organism evidence="14 15">
    <name type="scientific">Oxyruncus cristatus</name>
    <name type="common">sharpbill</name>
    <dbReference type="NCBI Taxonomy" id="114331"/>
    <lineage>
        <taxon>Eukaryota</taxon>
        <taxon>Metazoa</taxon>
        <taxon>Chordata</taxon>
        <taxon>Craniata</taxon>
        <taxon>Vertebrata</taxon>
        <taxon>Euteleostomi</taxon>
        <taxon>Archelosauria</taxon>
        <taxon>Archosauria</taxon>
        <taxon>Dinosauria</taxon>
        <taxon>Saurischia</taxon>
        <taxon>Theropoda</taxon>
        <taxon>Coelurosauria</taxon>
        <taxon>Aves</taxon>
        <taxon>Neognathae</taxon>
        <taxon>Neoaves</taxon>
        <taxon>Telluraves</taxon>
        <taxon>Australaves</taxon>
        <taxon>Passeriformes</taxon>
        <taxon>Cotingidae</taxon>
        <taxon>Oxyruncus</taxon>
    </lineage>
</organism>
<evidence type="ECO:0000256" key="6">
    <source>
        <dbReference type="ARBA" id="ARBA00023054"/>
    </source>
</evidence>
<dbReference type="SUPFAM" id="SSF52540">
    <property type="entry name" value="P-loop containing nucleoside triphosphate hydrolases"/>
    <property type="match status" value="1"/>
</dbReference>
<dbReference type="Pfam" id="PF01576">
    <property type="entry name" value="Myosin_tail_1"/>
    <property type="match status" value="1"/>
</dbReference>
<sequence>MAQRLGQEDPERYLFVDRAVIYNPATQADWTAKKLVWIPSERHGFEAASIKEEKGDEVLVELAENGKKALVNKDDVQKMNPPKFSKVEDMAELTCLNEASVLHNLKDRYYSGLIYTYSGLFCVVINPYKNLPIYSENIIEMYRGKKRHEMPPHIYAISESAYRCMLQDREDQSILCTGESGAGKTENTKKVIQYLAHVASSHKGRKDHNIPGELERQLLQANPILESFGNAKTVKNDNSSRFGKFIRINFDVTGYIVGANIETYLLEKSRAVRQAKDERTFHIFYQLLAGAGEHLKSDLLLEGFNNYRFLSNGYIPIPGQQDKDNFQETMEAMHIMGFSHDEILSMLKVVSSVLQFGNISFKKERNTDQASMPENTVAQKLCHLLGMNVMEFTRAILTPRIKVGRDYVQKAQTKEQADFAVEALAKATYERLFRWLVHRINKALDRTKRQGASFIGILDIAGFEIFELNSFEQLCINYTNEKLQQLFNHTMFILEQEEYQREGIEWNFIDFGLDLQPCIDLIERPANPPGVLALLDEECWFPKATDKTFVEKLVQEQGTHSKFQKPRQLKDKADFCIIHYAGKVDYKADEWLMKNMDPLNDNVATLLHQSSDKFVAELWKDVDRIVGLDQVTGITETAFGSAYKTKKGMFRTVGQLYKESLTKLMATLRNTNPNFVRCIIPNHEKRAGKLDPHLVLDQLRCNGVLEGIRICRQGFPNRIVFQEFRQRYEILTPNAIPKGFMDGKQACERMIRALELDPNLYRIGQSKIFFRAGVLAHLEEERDLKITDIIIFFQAVCRGYLARKAFAKKQQQLSALKILQRNCAAYLKLRHWQWWRVFTKVKPLLQVTRQEEELQAKDEELMKVKEKQTKVEAELEEMERKHQQLLEEKNILAEQLQAETELFAEAEEMRARLAAKKQELEEILHDLESRVEEEEERNQILQNEKKKMQGHIQDLEEQLDEEEGARQKLQLEKVTAEAKIKKMEEEILLLEDQNSKFLKEKKLMEDRIAECSSQLAEEEEKAKNLAKLKNKQEMMITDLEERLKKEEKTRQELEKAKRKLDGETTDLQDQIAELQAQIEELKIQLAKKEEELQAALARGDEEAVQKNNALKVIRELQAQIAELQEDLESEKASRNKAEKQKRDLSEELEALKTELEDTLDTTAAQQELRTKREQEVAELKKAIEEETKNHEAQIQEIRQRHATALEELSEQLEQAKRFKANLEKNKQGLESDNKELACEVKVLQQVKAESEHKRKKLDAQVQELTAKVTEGERLRVELAEKANKLQNELDNVSSLLEEAEKKGIKFAKDAASLESQLQDTQELLQEETRQKLNLSSRIRQLEEEKNNLQEQQEEEEEARKNLEKQMLALQSQLAEAKKKVDDDLGTIEGLEETKKKLLKDMESLSQRLEEKALAYDKLEKTKNRLQQELDDLMVDLDHQRQIVSNLEKKQKKFDQMLAEEKNISARYAEERDRAEAEAREKETKALSLARALEEALEAKEEFERQNKQLRADMEDLMSSKDDVGKNVHELEKSKRTLEQQVEEMRTQLEELEDELQATEDAKLRLEVNMQAMKAQFDRDLQARDEQNEEKKRMLVKQVRELEAELEDERKQRALAVAAKKKMEMDLKDLEGQIEAANKARDEAIKQLRKLQAQMKDYQRELEEARASRDEIFAQSKESEKKLKGLEAEILQLQEEFAASERARRHAEQERDELADEIANSASGKSALLDEKRRLEARIAQLEEELEEEQSNMELLNERFRKTTLQVDTLNSELAGERSAAQKSENARQQLERQNKELKAKLQELEGSVKSKFKATISTLEAKIAQLEEQLEQEAKERAAANKLVRRTEKKLKEVFMQVEDERRHADQYKEQMEKANARMKQLKRQLEEAEEEATRANASRRKLQRELDDATEANEGLSREVSTLKNRLRRGGPITFSSSRSGRRQLHIEGASLELSDDDAESKGSDVNEAPPAPAE</sequence>
<dbReference type="FunFam" id="1.20.5.340:FF:000008">
    <property type="entry name" value="Myosin heavy chain 11"/>
    <property type="match status" value="1"/>
</dbReference>
<evidence type="ECO:0000259" key="12">
    <source>
        <dbReference type="PROSITE" id="PS51456"/>
    </source>
</evidence>
<evidence type="ECO:0000256" key="1">
    <source>
        <dbReference type="ARBA" id="ARBA00008314"/>
    </source>
</evidence>
<dbReference type="InterPro" id="IPR004009">
    <property type="entry name" value="SH3_Myosin"/>
</dbReference>
<dbReference type="Gene3D" id="1.20.5.4820">
    <property type="match status" value="1"/>
</dbReference>
<dbReference type="Proteomes" id="UP000564466">
    <property type="component" value="Unassembled WGS sequence"/>
</dbReference>
<feature type="non-terminal residue" evidence="14">
    <location>
        <position position="1"/>
    </location>
</feature>
<dbReference type="SMART" id="SM00242">
    <property type="entry name" value="MYSc"/>
    <property type="match status" value="1"/>
</dbReference>
<dbReference type="PANTHER" id="PTHR45615:SF24">
    <property type="entry name" value="MYOSIN-10"/>
    <property type="match status" value="1"/>
</dbReference>
<evidence type="ECO:0000256" key="10">
    <source>
        <dbReference type="PROSITE-ProRule" id="PRU00782"/>
    </source>
</evidence>
<keyword evidence="2" id="KW-0488">Methylation</keyword>
<dbReference type="InterPro" id="IPR001609">
    <property type="entry name" value="Myosin_head_motor_dom-like"/>
</dbReference>
<dbReference type="FunFam" id="3.40.850.10:FF:000101">
    <property type="entry name" value="Slow myosin heavy chain 2"/>
    <property type="match status" value="1"/>
</dbReference>
<dbReference type="FunFam" id="1.20.5.4820:FF:000002">
    <property type="entry name" value="Myosin heavy chain 10"/>
    <property type="match status" value="1"/>
</dbReference>
<dbReference type="InterPro" id="IPR000048">
    <property type="entry name" value="IQ_motif_EF-hand-BS"/>
</dbReference>
<dbReference type="FunFam" id="2.30.30.360:FF:000001">
    <property type="entry name" value="Myosin heavy chain"/>
    <property type="match status" value="1"/>
</dbReference>
<dbReference type="PROSITE" id="PS51844">
    <property type="entry name" value="SH3_LIKE"/>
    <property type="match status" value="1"/>
</dbReference>
<evidence type="ECO:0000256" key="8">
    <source>
        <dbReference type="ARBA" id="ARBA00023175"/>
    </source>
</evidence>
<dbReference type="Gene3D" id="2.30.30.360">
    <property type="entry name" value="Myosin S1 fragment, N-terminal"/>
    <property type="match status" value="1"/>
</dbReference>
<feature type="compositionally biased region" description="Basic and acidic residues" evidence="11">
    <location>
        <begin position="1129"/>
        <end position="1155"/>
    </location>
</feature>
<dbReference type="EMBL" id="VXAY01002781">
    <property type="protein sequence ID" value="NXM28410.1"/>
    <property type="molecule type" value="Genomic_DNA"/>
</dbReference>
<feature type="region of interest" description="Disordered" evidence="11">
    <location>
        <begin position="1772"/>
        <end position="1792"/>
    </location>
</feature>
<feature type="binding site" evidence="10">
    <location>
        <begin position="178"/>
        <end position="185"/>
    </location>
    <ligand>
        <name>ATP</name>
        <dbReference type="ChEBI" id="CHEBI:30616"/>
    </ligand>
</feature>
<keyword evidence="9 10" id="KW-0009">Actin-binding</keyword>
<keyword evidence="6" id="KW-0175">Coiled coil</keyword>
<evidence type="ECO:0000259" key="13">
    <source>
        <dbReference type="PROSITE" id="PS51844"/>
    </source>
</evidence>
<dbReference type="InterPro" id="IPR036961">
    <property type="entry name" value="Kinesin_motor_dom_sf"/>
</dbReference>
<reference evidence="14 15" key="1">
    <citation type="submission" date="2019-09" db="EMBL/GenBank/DDBJ databases">
        <title>Bird 10,000 Genomes (B10K) Project - Family phase.</title>
        <authorList>
            <person name="Zhang G."/>
        </authorList>
    </citation>
    <scope>NUCLEOTIDE SEQUENCE [LARGE SCALE GENOMIC DNA]</scope>
    <source>
        <strain evidence="14">B10K-DU-002-07</strain>
        <tissue evidence="14">Muscle</tissue>
    </source>
</reference>
<feature type="non-terminal residue" evidence="14">
    <location>
        <position position="1976"/>
    </location>
</feature>
<dbReference type="Gene3D" id="6.10.250.2420">
    <property type="match status" value="1"/>
</dbReference>
<dbReference type="GO" id="GO:0005737">
    <property type="term" value="C:cytoplasm"/>
    <property type="evidence" value="ECO:0007669"/>
    <property type="project" value="TreeGrafter"/>
</dbReference>
<evidence type="ECO:0000256" key="9">
    <source>
        <dbReference type="ARBA" id="ARBA00023203"/>
    </source>
</evidence>
<dbReference type="Gene3D" id="1.20.5.340">
    <property type="match status" value="5"/>
</dbReference>
<protein>
    <submittedName>
        <fullName evidence="14">MYH10 protein</fullName>
    </submittedName>
</protein>
<dbReference type="InterPro" id="IPR002928">
    <property type="entry name" value="Myosin_tail"/>
</dbReference>
<feature type="domain" description="Myosin motor" evidence="12">
    <location>
        <begin position="85"/>
        <end position="783"/>
    </location>
</feature>
<feature type="region of interest" description="Actin-binding" evidence="10">
    <location>
        <begin position="661"/>
        <end position="683"/>
    </location>
</feature>
<keyword evidence="5" id="KW-0112">Calmodulin-binding</keyword>
<dbReference type="GO" id="GO:0016460">
    <property type="term" value="C:myosin II complex"/>
    <property type="evidence" value="ECO:0007669"/>
    <property type="project" value="TreeGrafter"/>
</dbReference>
<dbReference type="GO" id="GO:0051015">
    <property type="term" value="F:actin filament binding"/>
    <property type="evidence" value="ECO:0007669"/>
    <property type="project" value="InterPro"/>
</dbReference>
<dbReference type="GO" id="GO:0030036">
    <property type="term" value="P:actin cytoskeleton organization"/>
    <property type="evidence" value="ECO:0007669"/>
    <property type="project" value="UniProtKB-ARBA"/>
</dbReference>
<dbReference type="GO" id="GO:0000146">
    <property type="term" value="F:microfilament motor activity"/>
    <property type="evidence" value="ECO:0007669"/>
    <property type="project" value="TreeGrafter"/>
</dbReference>
<accession>A0A7L0ZJ93</accession>
<dbReference type="Gene3D" id="3.40.850.10">
    <property type="entry name" value="Kinesin motor domain"/>
    <property type="match status" value="1"/>
</dbReference>
<dbReference type="PRINTS" id="PR00193">
    <property type="entry name" value="MYOSINHEAVY"/>
</dbReference>
<dbReference type="Gene3D" id="1.20.120.720">
    <property type="entry name" value="Myosin VI head, motor domain, U50 subdomain"/>
    <property type="match status" value="1"/>
</dbReference>
<keyword evidence="15" id="KW-1185">Reference proteome</keyword>
<dbReference type="SUPFAM" id="SSF50084">
    <property type="entry name" value="Myosin S1 fragment, N-terminal domain"/>
    <property type="match status" value="1"/>
</dbReference>
<dbReference type="InterPro" id="IPR008989">
    <property type="entry name" value="Myosin_S1_N"/>
</dbReference>
<dbReference type="FunFam" id="1.20.58.530:FF:000003">
    <property type="entry name" value="Myosin heavy chain 10"/>
    <property type="match status" value="1"/>
</dbReference>
<proteinExistence type="inferred from homology"/>
<dbReference type="GO" id="GO:0005516">
    <property type="term" value="F:calmodulin binding"/>
    <property type="evidence" value="ECO:0007669"/>
    <property type="project" value="UniProtKB-KW"/>
</dbReference>
<evidence type="ECO:0000256" key="7">
    <source>
        <dbReference type="ARBA" id="ARBA00023123"/>
    </source>
</evidence>
<dbReference type="Gene3D" id="1.20.58.530">
    <property type="match status" value="1"/>
</dbReference>
<evidence type="ECO:0000256" key="4">
    <source>
        <dbReference type="ARBA" id="ARBA00022840"/>
    </source>
</evidence>
<comment type="caution">
    <text evidence="14">The sequence shown here is derived from an EMBL/GenBank/DDBJ whole genome shotgun (WGS) entry which is preliminary data.</text>
</comment>
<dbReference type="GO" id="GO:0032982">
    <property type="term" value="C:myosin filament"/>
    <property type="evidence" value="ECO:0007669"/>
    <property type="project" value="TreeGrafter"/>
</dbReference>
<dbReference type="SUPFAM" id="SSF90257">
    <property type="entry name" value="Myosin rod fragments"/>
    <property type="match status" value="7"/>
</dbReference>